<dbReference type="AlphaFoldDB" id="Q0WE58"/>
<dbReference type="Proteomes" id="UP000000815">
    <property type="component" value="Chromosome"/>
</dbReference>
<dbReference type="HOGENOM" id="CLU_171190_0_0_6"/>
<sequence length="84" mass="9651">MCISFFKFALIRVIVWARLFSNSHEKVAMMKRGLFEKAGRAVLVLTVCLICIKPMVTTVQNESWAVKDQRSFSIFSITFNKGLF</sequence>
<dbReference type="EMBL" id="AL590842">
    <property type="protein sequence ID" value="CAL21094.1"/>
    <property type="molecule type" value="Genomic_DNA"/>
</dbReference>
<proteinExistence type="predicted"/>
<dbReference type="PIR" id="AC0301">
    <property type="entry name" value="AC0301"/>
</dbReference>
<keyword evidence="2" id="KW-1185">Reference proteome</keyword>
<evidence type="ECO:0000313" key="1">
    <source>
        <dbReference type="EMBL" id="CAL21094.1"/>
    </source>
</evidence>
<dbReference type="PATRIC" id="fig|632.153.peg.3731"/>
<accession>Q0WE58</accession>
<organism evidence="1 2">
    <name type="scientific">Yersinia pestis</name>
    <dbReference type="NCBI Taxonomy" id="632"/>
    <lineage>
        <taxon>Bacteria</taxon>
        <taxon>Pseudomonadati</taxon>
        <taxon>Pseudomonadota</taxon>
        <taxon>Gammaproteobacteria</taxon>
        <taxon>Enterobacterales</taxon>
        <taxon>Yersiniaceae</taxon>
        <taxon>Yersinia</taxon>
    </lineage>
</organism>
<gene>
    <name evidence="1" type="ordered locus">YPO2466</name>
</gene>
<reference evidence="1 2" key="1">
    <citation type="journal article" date="2001" name="Nature">
        <title>Genome sequence of Yersinia pestis, the causative agent of plague.</title>
        <authorList>
            <person name="Parkhill J."/>
            <person name="Wren B.W."/>
            <person name="Thomson N.R."/>
            <person name="Titball R.W."/>
            <person name="Holden M.T.G."/>
            <person name="Prentice M.B."/>
            <person name="Sebaihia M."/>
            <person name="James K.D."/>
            <person name="Churcher C."/>
            <person name="Mungall K.L."/>
            <person name="Baker S."/>
            <person name="Basham D."/>
            <person name="Bentley S.D."/>
            <person name="Brooks K."/>
            <person name="Cerdeno-Tarraga A.M."/>
            <person name="Chillingworth T."/>
            <person name="Cronin A."/>
            <person name="Davies R.M."/>
            <person name="Davis P."/>
            <person name="Dougan G."/>
            <person name="Feltwell T."/>
            <person name="Hamlin N."/>
            <person name="Holroyd S."/>
            <person name="Jagels K."/>
            <person name="Leather S."/>
            <person name="Karlyshev A.V."/>
            <person name="Moule S."/>
            <person name="Oyston P.C.F."/>
            <person name="Quail M."/>
            <person name="Rutherford K."/>
            <person name="Simmonds M."/>
            <person name="Skelton J."/>
            <person name="Stevens K."/>
            <person name="Whitehead S."/>
            <person name="Barrell B.G."/>
        </authorList>
    </citation>
    <scope>NUCLEOTIDE SEQUENCE [LARGE SCALE GENOMIC DNA]</scope>
    <source>
        <strain evidence="2">CO-92 / Biovar Orientalis</strain>
    </source>
</reference>
<dbReference type="KEGG" id="ype:YPO2466"/>
<protein>
    <submittedName>
        <fullName evidence="1">Uncharacterized protein</fullName>
    </submittedName>
</protein>
<dbReference type="PaxDb" id="214092-YPO2466"/>
<dbReference type="STRING" id="214092.YPO2466"/>
<name>Q0WE58_YERPE</name>
<evidence type="ECO:0000313" key="2">
    <source>
        <dbReference type="Proteomes" id="UP000000815"/>
    </source>
</evidence>